<name>A0A2G5I2S2_CERBT</name>
<proteinExistence type="predicted"/>
<evidence type="ECO:0000313" key="3">
    <source>
        <dbReference type="EMBL" id="WPA99669.1"/>
    </source>
</evidence>
<feature type="chain" id="PRO_5013660282" evidence="1">
    <location>
        <begin position="18"/>
        <end position="152"/>
    </location>
</feature>
<reference evidence="3 5" key="2">
    <citation type="submission" date="2023-09" db="EMBL/GenBank/DDBJ databases">
        <title>Complete-Gapless Cercospora beticola genome.</title>
        <authorList>
            <person name="Wyatt N.A."/>
            <person name="Spanner R.E."/>
            <person name="Bolton M.D."/>
        </authorList>
    </citation>
    <scope>NUCLEOTIDE SEQUENCE [LARGE SCALE GENOMIC DNA]</scope>
    <source>
        <strain evidence="3">Cb09-40</strain>
    </source>
</reference>
<reference evidence="2 4" key="1">
    <citation type="submission" date="2015-10" db="EMBL/GenBank/DDBJ databases">
        <title>The cercosporin biosynthetic gene cluster was horizontally transferred to several fungal lineages and shown to be expanded in Cercospora beticola based on microsynteny with recipient genomes.</title>
        <authorList>
            <person name="De Jonge R."/>
            <person name="Ebert M.K."/>
            <person name="Suttle J.C."/>
            <person name="Jurick Ii W.M."/>
            <person name="Secor G.A."/>
            <person name="Thomma B.P."/>
            <person name="Van De Peer Y."/>
            <person name="Bolton M.D."/>
        </authorList>
    </citation>
    <scope>NUCLEOTIDE SEQUENCE [LARGE SCALE GENOMIC DNA]</scope>
    <source>
        <strain evidence="2 4">09-40</strain>
    </source>
</reference>
<feature type="signal peptide" evidence="1">
    <location>
        <begin position="1"/>
        <end position="17"/>
    </location>
</feature>
<sequence length="152" mass="16249">MHFSALLAAGAATLAAAAPAAQQGTTTSTEGGPGAFEVSRFHYVCAIGEPQYCRWSFDLAVSGSAPNHPALPGPYYCEGSSNNTFFTPCSSVSATQELLAYIPDDNVLQLQYTALNYNNGVTYAYFGEYQTQPNNPYQATNFTVAESAVKEY</sequence>
<protein>
    <submittedName>
        <fullName evidence="2">Uncharacterized protein</fullName>
    </submittedName>
</protein>
<dbReference type="EMBL" id="LKMD01000101">
    <property type="protein sequence ID" value="PIA99106.1"/>
    <property type="molecule type" value="Genomic_DNA"/>
</dbReference>
<evidence type="ECO:0000256" key="1">
    <source>
        <dbReference type="SAM" id="SignalP"/>
    </source>
</evidence>
<dbReference type="Proteomes" id="UP000230605">
    <property type="component" value="Chromosome 3"/>
</dbReference>
<accession>A0A2G5I2S2</accession>
<keyword evidence="5" id="KW-1185">Reference proteome</keyword>
<dbReference type="OrthoDB" id="3637883at2759"/>
<organism evidence="2 4">
    <name type="scientific">Cercospora beticola</name>
    <name type="common">Sugarbeet leaf spot fungus</name>
    <dbReference type="NCBI Taxonomy" id="122368"/>
    <lineage>
        <taxon>Eukaryota</taxon>
        <taxon>Fungi</taxon>
        <taxon>Dikarya</taxon>
        <taxon>Ascomycota</taxon>
        <taxon>Pezizomycotina</taxon>
        <taxon>Dothideomycetes</taxon>
        <taxon>Dothideomycetidae</taxon>
        <taxon>Mycosphaerellales</taxon>
        <taxon>Mycosphaerellaceae</taxon>
        <taxon>Cercospora</taxon>
    </lineage>
</organism>
<evidence type="ECO:0000313" key="2">
    <source>
        <dbReference type="EMBL" id="PIA99106.1"/>
    </source>
</evidence>
<keyword evidence="1" id="KW-0732">Signal</keyword>
<gene>
    <name evidence="2" type="ORF">CB0940_02529</name>
    <name evidence="3" type="ORF">RHO25_004287</name>
</gene>
<evidence type="ECO:0000313" key="4">
    <source>
        <dbReference type="Proteomes" id="UP000230605"/>
    </source>
</evidence>
<evidence type="ECO:0000313" key="5">
    <source>
        <dbReference type="Proteomes" id="UP001302367"/>
    </source>
</evidence>
<dbReference type="EMBL" id="CP134186">
    <property type="protein sequence ID" value="WPA99669.1"/>
    <property type="molecule type" value="Genomic_DNA"/>
</dbReference>
<dbReference type="Proteomes" id="UP001302367">
    <property type="component" value="Chromosome 3"/>
</dbReference>
<dbReference type="AlphaFoldDB" id="A0A2G5I2S2"/>